<name>A0AAF3ELU0_9BILA</name>
<organism evidence="3 4">
    <name type="scientific">Mesorhabditis belari</name>
    <dbReference type="NCBI Taxonomy" id="2138241"/>
    <lineage>
        <taxon>Eukaryota</taxon>
        <taxon>Metazoa</taxon>
        <taxon>Ecdysozoa</taxon>
        <taxon>Nematoda</taxon>
        <taxon>Chromadorea</taxon>
        <taxon>Rhabditida</taxon>
        <taxon>Rhabditina</taxon>
        <taxon>Rhabditomorpha</taxon>
        <taxon>Rhabditoidea</taxon>
        <taxon>Rhabditidae</taxon>
        <taxon>Mesorhabditinae</taxon>
        <taxon>Mesorhabditis</taxon>
    </lineage>
</organism>
<dbReference type="AlphaFoldDB" id="A0AAF3ELU0"/>
<feature type="transmembrane region" description="Helical" evidence="2">
    <location>
        <begin position="218"/>
        <end position="236"/>
    </location>
</feature>
<keyword evidence="2" id="KW-1133">Transmembrane helix</keyword>
<dbReference type="WBParaSite" id="MBELARI_LOCUS15011">
    <property type="protein sequence ID" value="MBELARI_LOCUS15011"/>
    <property type="gene ID" value="MBELARI_LOCUS15011"/>
</dbReference>
<sequence length="338" mass="38447">MESTAQIPTDPQLNTSENREHACNFPVDYERHTDVEMLIREEDHQRTRNGHRPMASRDAACVTLSCAIKISICCLLVILQELFENQDKSAKEFRELIRQHNNGLALASMIADIQTSKGHDPYCFKVHGLVYRCMGDLRPPPGQQHKFAQVYILDSNETAQTLTESPANQKCNKTIFEVIICSILGSTSTKHGRRARRTGGTEDDCGDSVMYYTANFPAFFYMPINLFVDLIVLMLMHQRFHTIHKDHSHLSNYQRIKDLRREFKLGAQMATNFLITFVMFISEALFGLISANPFSLFILCTASLQLSTLIACLSYVLLLGETQRKESSRKVSTLQNDL</sequence>
<proteinExistence type="predicted"/>
<reference evidence="4" key="1">
    <citation type="submission" date="2024-02" db="UniProtKB">
        <authorList>
            <consortium name="WormBaseParasite"/>
        </authorList>
    </citation>
    <scope>IDENTIFICATION</scope>
</reference>
<dbReference type="PANTHER" id="PTHR45786:SF74">
    <property type="entry name" value="ATP-DEPENDENT DNA HELICASE"/>
    <property type="match status" value="1"/>
</dbReference>
<evidence type="ECO:0000313" key="4">
    <source>
        <dbReference type="WBParaSite" id="MBELARI_LOCUS15011"/>
    </source>
</evidence>
<dbReference type="PANTHER" id="PTHR45786">
    <property type="entry name" value="DNA BINDING PROTEIN-LIKE"/>
    <property type="match status" value="1"/>
</dbReference>
<evidence type="ECO:0000256" key="1">
    <source>
        <dbReference type="SAM" id="MobiDB-lite"/>
    </source>
</evidence>
<feature type="compositionally biased region" description="Polar residues" evidence="1">
    <location>
        <begin position="1"/>
        <end position="16"/>
    </location>
</feature>
<evidence type="ECO:0000256" key="2">
    <source>
        <dbReference type="SAM" id="Phobius"/>
    </source>
</evidence>
<accession>A0AAF3ELU0</accession>
<keyword evidence="2" id="KW-0472">Membrane</keyword>
<keyword evidence="2" id="KW-0812">Transmembrane</keyword>
<feature type="region of interest" description="Disordered" evidence="1">
    <location>
        <begin position="1"/>
        <end position="21"/>
    </location>
</feature>
<feature type="transmembrane region" description="Helical" evidence="2">
    <location>
        <begin position="269"/>
        <end position="290"/>
    </location>
</feature>
<keyword evidence="3" id="KW-1185">Reference proteome</keyword>
<dbReference type="Proteomes" id="UP000887575">
    <property type="component" value="Unassembled WGS sequence"/>
</dbReference>
<protein>
    <submittedName>
        <fullName evidence="4">Uncharacterized protein</fullName>
    </submittedName>
</protein>
<feature type="transmembrane region" description="Helical" evidence="2">
    <location>
        <begin position="296"/>
        <end position="320"/>
    </location>
</feature>
<evidence type="ECO:0000313" key="3">
    <source>
        <dbReference type="Proteomes" id="UP000887575"/>
    </source>
</evidence>